<evidence type="ECO:0000256" key="1">
    <source>
        <dbReference type="PIRSR" id="PIRSR601310-1"/>
    </source>
</evidence>
<evidence type="ECO:0000313" key="5">
    <source>
        <dbReference type="EMBL" id="KKP45303.1"/>
    </source>
</evidence>
<evidence type="ECO:0000256" key="3">
    <source>
        <dbReference type="PROSITE-ProRule" id="PRU00464"/>
    </source>
</evidence>
<dbReference type="AlphaFoldDB" id="A0A0F9ZM44"/>
<name>A0A0F9ZM44_9BACT</name>
<comment type="caution">
    <text evidence="5">The sequence shown here is derived from an EMBL/GenBank/DDBJ whole genome shotgun (WGS) entry which is preliminary data.</text>
</comment>
<dbReference type="InterPro" id="IPR036265">
    <property type="entry name" value="HIT-like_sf"/>
</dbReference>
<reference evidence="5 6" key="1">
    <citation type="journal article" date="2015" name="Nature">
        <title>rRNA introns, odd ribosomes, and small enigmatic genomes across a large radiation of phyla.</title>
        <authorList>
            <person name="Brown C.T."/>
            <person name="Hug L.A."/>
            <person name="Thomas B.C."/>
            <person name="Sharon I."/>
            <person name="Castelle C.J."/>
            <person name="Singh A."/>
            <person name="Wilkins M.J."/>
            <person name="Williams K.H."/>
            <person name="Banfield J.F."/>
        </authorList>
    </citation>
    <scope>NUCLEOTIDE SEQUENCE [LARGE SCALE GENOMIC DNA]</scope>
</reference>
<feature type="short sequence motif" description="Histidine triad motif" evidence="2 3">
    <location>
        <begin position="91"/>
        <end position="95"/>
    </location>
</feature>
<sequence>MNDCIFCKIVRREIPSDIKKETHNFIVIADIKPSAKTHFLIVSKNHIADITSSTDNLLIEAKNIALKLQKELKLDEFQFRVNWGKLLEVNHLHFHFMANFN</sequence>
<dbReference type="PROSITE" id="PS51084">
    <property type="entry name" value="HIT_2"/>
    <property type="match status" value="1"/>
</dbReference>
<dbReference type="STRING" id="1618566.UR35_C0002G0136"/>
<feature type="active site" description="Tele-AMP-histidine intermediate" evidence="1">
    <location>
        <position position="93"/>
    </location>
</feature>
<dbReference type="InterPro" id="IPR001310">
    <property type="entry name" value="Histidine_triad_HIT"/>
</dbReference>
<evidence type="ECO:0000256" key="2">
    <source>
        <dbReference type="PIRSR" id="PIRSR601310-3"/>
    </source>
</evidence>
<feature type="domain" description="HIT" evidence="4">
    <location>
        <begin position="5"/>
        <end position="101"/>
    </location>
</feature>
<evidence type="ECO:0000313" key="6">
    <source>
        <dbReference type="Proteomes" id="UP000034778"/>
    </source>
</evidence>
<dbReference type="Proteomes" id="UP000034778">
    <property type="component" value="Unassembled WGS sequence"/>
</dbReference>
<dbReference type="EMBL" id="LBOW01000002">
    <property type="protein sequence ID" value="KKP45303.1"/>
    <property type="molecule type" value="Genomic_DNA"/>
</dbReference>
<accession>A0A0F9ZM44</accession>
<dbReference type="PRINTS" id="PR00332">
    <property type="entry name" value="HISTRIAD"/>
</dbReference>
<dbReference type="Gene3D" id="3.30.428.10">
    <property type="entry name" value="HIT-like"/>
    <property type="match status" value="1"/>
</dbReference>
<dbReference type="SUPFAM" id="SSF54197">
    <property type="entry name" value="HIT-like"/>
    <property type="match status" value="1"/>
</dbReference>
<organism evidence="5 6">
    <name type="scientific">Candidatus Woesebacteria bacterium GW2011_GWB1_33_22</name>
    <dbReference type="NCBI Taxonomy" id="1618566"/>
    <lineage>
        <taxon>Bacteria</taxon>
        <taxon>Candidatus Woeseibacteriota</taxon>
    </lineage>
</organism>
<dbReference type="Pfam" id="PF11969">
    <property type="entry name" value="DcpS_C"/>
    <property type="match status" value="1"/>
</dbReference>
<dbReference type="InterPro" id="IPR011146">
    <property type="entry name" value="HIT-like"/>
</dbReference>
<dbReference type="PANTHER" id="PTHR23089">
    <property type="entry name" value="HISTIDINE TRIAD HIT PROTEIN"/>
    <property type="match status" value="1"/>
</dbReference>
<evidence type="ECO:0000259" key="4">
    <source>
        <dbReference type="PROSITE" id="PS51084"/>
    </source>
</evidence>
<dbReference type="GO" id="GO:0003824">
    <property type="term" value="F:catalytic activity"/>
    <property type="evidence" value="ECO:0007669"/>
    <property type="project" value="InterPro"/>
</dbReference>
<proteinExistence type="predicted"/>
<protein>
    <submittedName>
        <fullName evidence="5">Histidine triad (HIT) protein</fullName>
    </submittedName>
</protein>
<gene>
    <name evidence="5" type="ORF">UR35_C0002G0136</name>
</gene>